<organism evidence="1 2">
    <name type="scientific">Psophocarpus tetragonolobus</name>
    <name type="common">Winged bean</name>
    <name type="synonym">Dolichos tetragonolobus</name>
    <dbReference type="NCBI Taxonomy" id="3891"/>
    <lineage>
        <taxon>Eukaryota</taxon>
        <taxon>Viridiplantae</taxon>
        <taxon>Streptophyta</taxon>
        <taxon>Embryophyta</taxon>
        <taxon>Tracheophyta</taxon>
        <taxon>Spermatophyta</taxon>
        <taxon>Magnoliopsida</taxon>
        <taxon>eudicotyledons</taxon>
        <taxon>Gunneridae</taxon>
        <taxon>Pentapetalae</taxon>
        <taxon>rosids</taxon>
        <taxon>fabids</taxon>
        <taxon>Fabales</taxon>
        <taxon>Fabaceae</taxon>
        <taxon>Papilionoideae</taxon>
        <taxon>50 kb inversion clade</taxon>
        <taxon>NPAAA clade</taxon>
        <taxon>indigoferoid/millettioid clade</taxon>
        <taxon>Phaseoleae</taxon>
        <taxon>Psophocarpus</taxon>
    </lineage>
</organism>
<dbReference type="EMBL" id="JAYMYS010000006">
    <property type="protein sequence ID" value="KAK7389542.1"/>
    <property type="molecule type" value="Genomic_DNA"/>
</dbReference>
<comment type="caution">
    <text evidence="1">The sequence shown here is derived from an EMBL/GenBank/DDBJ whole genome shotgun (WGS) entry which is preliminary data.</text>
</comment>
<dbReference type="Proteomes" id="UP001386955">
    <property type="component" value="Unassembled WGS sequence"/>
</dbReference>
<accession>A0AAN9S5Z7</accession>
<evidence type="ECO:0000313" key="2">
    <source>
        <dbReference type="Proteomes" id="UP001386955"/>
    </source>
</evidence>
<keyword evidence="2" id="KW-1185">Reference proteome</keyword>
<protein>
    <submittedName>
        <fullName evidence="1">Uncharacterized protein</fullName>
    </submittedName>
</protein>
<gene>
    <name evidence="1" type="ORF">VNO78_24679</name>
</gene>
<dbReference type="AlphaFoldDB" id="A0AAN9S5Z7"/>
<name>A0AAN9S5Z7_PSOTE</name>
<evidence type="ECO:0000313" key="1">
    <source>
        <dbReference type="EMBL" id="KAK7389542.1"/>
    </source>
</evidence>
<reference evidence="1 2" key="1">
    <citation type="submission" date="2024-01" db="EMBL/GenBank/DDBJ databases">
        <title>The genomes of 5 underutilized Papilionoideae crops provide insights into root nodulation and disease resistanc.</title>
        <authorList>
            <person name="Jiang F."/>
        </authorList>
    </citation>
    <scope>NUCLEOTIDE SEQUENCE [LARGE SCALE GENOMIC DNA]</scope>
    <source>
        <strain evidence="1">DUOXIRENSHENG_FW03</strain>
        <tissue evidence="1">Leaves</tissue>
    </source>
</reference>
<proteinExistence type="predicted"/>
<sequence length="118" mass="13181">MSTLTTSSVKEHVKFAWFTISCTEGCPDNAVVALPHDDGTKWSLARGFSSIPPDTTVTRCKAKLEEATHITNNYRLAKAIDHKPMDVARHRALITEKRYVDPSEQSLSSISTHHTHSY</sequence>